<dbReference type="RefSeq" id="WP_173122191.1">
    <property type="nucleotide sequence ID" value="NZ_JABRWJ010000002.1"/>
</dbReference>
<keyword evidence="9" id="KW-1185">Reference proteome</keyword>
<comment type="similarity">
    <text evidence="2 7">Belongs to the peptidase S1B family.</text>
</comment>
<evidence type="ECO:0000256" key="2">
    <source>
        <dbReference type="ARBA" id="ARBA00008764"/>
    </source>
</evidence>
<name>A0ABX2EER4_9BURK</name>
<evidence type="ECO:0000256" key="1">
    <source>
        <dbReference type="ARBA" id="ARBA00004613"/>
    </source>
</evidence>
<dbReference type="InterPro" id="IPR008256">
    <property type="entry name" value="Peptidase_S1B"/>
</dbReference>
<accession>A0ABX2EER4</accession>
<proteinExistence type="inferred from homology"/>
<dbReference type="Gene3D" id="2.40.10.10">
    <property type="entry name" value="Trypsin-like serine proteases"/>
    <property type="match status" value="2"/>
</dbReference>
<dbReference type="SUPFAM" id="SSF50494">
    <property type="entry name" value="Trypsin-like serine proteases"/>
    <property type="match status" value="1"/>
</dbReference>
<evidence type="ECO:0000256" key="4">
    <source>
        <dbReference type="ARBA" id="ARBA00022729"/>
    </source>
</evidence>
<dbReference type="InterPro" id="IPR043504">
    <property type="entry name" value="Peptidase_S1_PA_chymotrypsin"/>
</dbReference>
<evidence type="ECO:0000313" key="9">
    <source>
        <dbReference type="Proteomes" id="UP000737171"/>
    </source>
</evidence>
<keyword evidence="6 7" id="KW-0720">Serine protease</keyword>
<evidence type="ECO:0000313" key="8">
    <source>
        <dbReference type="EMBL" id="NRF67108.1"/>
    </source>
</evidence>
<dbReference type="Pfam" id="PF13365">
    <property type="entry name" value="Trypsin_2"/>
    <property type="match status" value="1"/>
</dbReference>
<dbReference type="PANTHER" id="PTHR43019:SF23">
    <property type="entry name" value="PROTEASE DO-LIKE 5, CHLOROPLASTIC"/>
    <property type="match status" value="1"/>
</dbReference>
<dbReference type="PRINTS" id="PR00839">
    <property type="entry name" value="V8PROTEASE"/>
</dbReference>
<dbReference type="PANTHER" id="PTHR43019">
    <property type="entry name" value="SERINE ENDOPROTEASE DEGS"/>
    <property type="match status" value="1"/>
</dbReference>
<dbReference type="EC" id="3.4.21.-" evidence="7"/>
<protein>
    <recommendedName>
        <fullName evidence="7">Serine protease</fullName>
        <ecNumber evidence="7">3.4.21.-</ecNumber>
    </recommendedName>
</protein>
<dbReference type="InterPro" id="IPR009003">
    <property type="entry name" value="Peptidase_S1_PA"/>
</dbReference>
<keyword evidence="4" id="KW-0732">Signal</keyword>
<keyword evidence="3 7" id="KW-0645">Protease</keyword>
<evidence type="ECO:0000256" key="3">
    <source>
        <dbReference type="ARBA" id="ARBA00022670"/>
    </source>
</evidence>
<sequence>MNRSVRNNLIGALLVLLLLALVFGWWLFNRVDPSATSAQRLLELRKQQEQLMAQLANVPSKEPRDCPPGQKLQLLPAGGAASSAVGAASEPAIAAASTPDPGPAPAGGEAAVLSAAALAQRLEMATAIVIVAGQNDLGSGTGFFITPNLLVTNRHVVEHVAGKRLFVTSRALGTLRRASVVTATSSSTIGAPDFALLKLHDGTASGTLELASEVSKLATVVAAGYPGVVLRNDANFRRLMSGDLSAAPDLNLTQGAVQSLQAGANGLPLVIHTAAISQGNSGGPLVDGCGRVVAVNTFINVDQQNSTKTHYAIRSAGLVGFLESAGASTKMNPRACGAKG</sequence>
<gene>
    <name evidence="8" type="ORF">HLB44_08955</name>
</gene>
<keyword evidence="5 7" id="KW-0378">Hydrolase</keyword>
<organism evidence="8 9">
    <name type="scientific">Pseudaquabacterium terrae</name>
    <dbReference type="NCBI Taxonomy" id="2732868"/>
    <lineage>
        <taxon>Bacteria</taxon>
        <taxon>Pseudomonadati</taxon>
        <taxon>Pseudomonadota</taxon>
        <taxon>Betaproteobacteria</taxon>
        <taxon>Burkholderiales</taxon>
        <taxon>Sphaerotilaceae</taxon>
        <taxon>Pseudaquabacterium</taxon>
    </lineage>
</organism>
<comment type="caution">
    <text evidence="8">The sequence shown here is derived from an EMBL/GenBank/DDBJ whole genome shotgun (WGS) entry which is preliminary data.</text>
</comment>
<evidence type="ECO:0000256" key="6">
    <source>
        <dbReference type="ARBA" id="ARBA00022825"/>
    </source>
</evidence>
<evidence type="ECO:0000256" key="5">
    <source>
        <dbReference type="ARBA" id="ARBA00022801"/>
    </source>
</evidence>
<comment type="subcellular location">
    <subcellularLocation>
        <location evidence="1">Secreted</location>
    </subcellularLocation>
</comment>
<reference evidence="8 9" key="1">
    <citation type="submission" date="2020-05" db="EMBL/GenBank/DDBJ databases">
        <title>Aquincola sp. isolate from soil.</title>
        <authorList>
            <person name="Han J."/>
            <person name="Kim D.-U."/>
        </authorList>
    </citation>
    <scope>NUCLEOTIDE SEQUENCE [LARGE SCALE GENOMIC DNA]</scope>
    <source>
        <strain evidence="8 9">S2</strain>
    </source>
</reference>
<dbReference type="EMBL" id="JABRWJ010000002">
    <property type="protein sequence ID" value="NRF67108.1"/>
    <property type="molecule type" value="Genomic_DNA"/>
</dbReference>
<evidence type="ECO:0000256" key="7">
    <source>
        <dbReference type="RuleBase" id="RU004296"/>
    </source>
</evidence>
<dbReference type="Proteomes" id="UP000737171">
    <property type="component" value="Unassembled WGS sequence"/>
</dbReference>